<feature type="compositionally biased region" description="Basic and acidic residues" evidence="1">
    <location>
        <begin position="350"/>
        <end position="360"/>
    </location>
</feature>
<organism evidence="2 3">
    <name type="scientific">Prunus armeniaca</name>
    <name type="common">Apricot</name>
    <name type="synonym">Armeniaca vulgaris</name>
    <dbReference type="NCBI Taxonomy" id="36596"/>
    <lineage>
        <taxon>Eukaryota</taxon>
        <taxon>Viridiplantae</taxon>
        <taxon>Streptophyta</taxon>
        <taxon>Embryophyta</taxon>
        <taxon>Tracheophyta</taxon>
        <taxon>Spermatophyta</taxon>
        <taxon>Magnoliopsida</taxon>
        <taxon>eudicotyledons</taxon>
        <taxon>Gunneridae</taxon>
        <taxon>Pentapetalae</taxon>
        <taxon>rosids</taxon>
        <taxon>fabids</taxon>
        <taxon>Rosales</taxon>
        <taxon>Rosaceae</taxon>
        <taxon>Amygdaloideae</taxon>
        <taxon>Amygdaleae</taxon>
        <taxon>Prunus</taxon>
    </lineage>
</organism>
<feature type="region of interest" description="Disordered" evidence="1">
    <location>
        <begin position="275"/>
        <end position="304"/>
    </location>
</feature>
<accession>A0A6J5VBX1</accession>
<dbReference type="InterPro" id="IPR004158">
    <property type="entry name" value="DUF247_pln"/>
</dbReference>
<dbReference type="EMBL" id="CAEKDK010000007">
    <property type="protein sequence ID" value="CAB4286490.1"/>
    <property type="molecule type" value="Genomic_DNA"/>
</dbReference>
<evidence type="ECO:0000256" key="1">
    <source>
        <dbReference type="SAM" id="MobiDB-lite"/>
    </source>
</evidence>
<dbReference type="PANTHER" id="PTHR31549">
    <property type="entry name" value="PROTEIN, PUTATIVE (DUF247)-RELATED-RELATED"/>
    <property type="match status" value="1"/>
</dbReference>
<reference evidence="2 3" key="1">
    <citation type="submission" date="2020-05" db="EMBL/GenBank/DDBJ databases">
        <authorList>
            <person name="Campoy J."/>
            <person name="Schneeberger K."/>
            <person name="Spophaly S."/>
        </authorList>
    </citation>
    <scope>NUCLEOTIDE SEQUENCE [LARGE SCALE GENOMIC DNA]</scope>
    <source>
        <strain evidence="2">PruArmRojPasFocal</strain>
    </source>
</reference>
<dbReference type="PANTHER" id="PTHR31549:SF191">
    <property type="entry name" value="DUF247 DOMAIN PROTEIN"/>
    <property type="match status" value="1"/>
</dbReference>
<dbReference type="Pfam" id="PF03140">
    <property type="entry name" value="DUF247"/>
    <property type="match status" value="1"/>
</dbReference>
<proteinExistence type="predicted"/>
<dbReference type="AlphaFoldDB" id="A0A6J5VBX1"/>
<evidence type="ECO:0000313" key="3">
    <source>
        <dbReference type="Proteomes" id="UP000507222"/>
    </source>
</evidence>
<evidence type="ECO:0000313" key="2">
    <source>
        <dbReference type="EMBL" id="CAB4286490.1"/>
    </source>
</evidence>
<dbReference type="Proteomes" id="UP000507222">
    <property type="component" value="Unassembled WGS sequence"/>
</dbReference>
<name>A0A6J5VBX1_PRUAR</name>
<protein>
    <submittedName>
        <fullName evidence="2">Uncharacterized protein</fullName>
    </submittedName>
</protein>
<gene>
    <name evidence="2" type="ORF">CURHAP_LOCUS43828</name>
</gene>
<feature type="region of interest" description="Disordered" evidence="1">
    <location>
        <begin position="347"/>
        <end position="382"/>
    </location>
</feature>
<sequence length="580" mass="65585">MAQTNENVVSTEKELFVRQVTRRGGGQVSRGEIEQTSKASITIHEEAIKTSPKEERLEKLRKAAAEAAAAAAGNSTTQGAKPKIQRVPFMLRDNKKYDKYYEPRVAAIGPFHHGIKPKYEQAEKIKLQLAGNFVLDSKQNDADLLKKVEEKIKDLRECYDEEATKDFDDDSLAWMLFVDGCSTLEFIYKYDDLECFGIKRDQVAFAEQDMFLLENQLPYQLLKLLMSSSSIHEDLKDSIEKFVQMHGGDQKQEPQPMEPEPTHLLEHLLTRMLGYPPKKSETSASAQPGAGVAQNTQRHDEPEKTHLLGRLLTRMLRYLPKKSETSASAQPGAGGAKNTQQHVVVSMEPEQTHQPKKKSETSASAQPEQTHPPKKNGKSSAQSFRNVQELHSAGIYFWQQKGPTALRDIKFKSILCCGFLYLPKIKVDDSMGPKFMNLIAYEMCPDFQNDFGVTSYIGFLDSLIDHPDDVKHLRKKHILRNFLGSDDEVAQLFNEIGTDLVPNNAIYSDVKSKIEDHYKTNWKKWMAQFFHEHFSSPWTILAFIGVLLGLGMTAAQTWYAANSGTAPCEALLEYLKDRGY</sequence>